<name>A0ABU0DMF9_9HYPH</name>
<dbReference type="RefSeq" id="WP_307063352.1">
    <property type="nucleotide sequence ID" value="NZ_JAUSUH010000011.1"/>
</dbReference>
<dbReference type="Proteomes" id="UP001238467">
    <property type="component" value="Unassembled WGS sequence"/>
</dbReference>
<sequence length="153" mass="16222">MTVRLRPHHLLCLLTFVGKGYTPAFTAQYRRIVARLNEGEAVELVEGPDDICAPMLGESDHHCRNASVALRDTQARAVLAGLLGHPLEPGRAIALTEARVGRMRRAFAEGGIRAACAGCQWSDFCTQIAGQGFAGTRLAGAGFSPSGGYGTPD</sequence>
<organism evidence="1 2">
    <name type="scientific">Ancylobacter vacuolatus</name>
    <dbReference type="NCBI Taxonomy" id="223389"/>
    <lineage>
        <taxon>Bacteria</taxon>
        <taxon>Pseudomonadati</taxon>
        <taxon>Pseudomonadota</taxon>
        <taxon>Alphaproteobacteria</taxon>
        <taxon>Hyphomicrobiales</taxon>
        <taxon>Xanthobacteraceae</taxon>
        <taxon>Ancylobacter</taxon>
    </lineage>
</organism>
<keyword evidence="2" id="KW-1185">Reference proteome</keyword>
<dbReference type="Pfam" id="PF06935">
    <property type="entry name" value="DUF1284"/>
    <property type="match status" value="1"/>
</dbReference>
<protein>
    <recommendedName>
        <fullName evidence="3">DUF1284 domain-containing protein</fullName>
    </recommendedName>
</protein>
<evidence type="ECO:0000313" key="1">
    <source>
        <dbReference type="EMBL" id="MDQ0349554.1"/>
    </source>
</evidence>
<dbReference type="EMBL" id="JAUSUH010000011">
    <property type="protein sequence ID" value="MDQ0349554.1"/>
    <property type="molecule type" value="Genomic_DNA"/>
</dbReference>
<accession>A0ABU0DMF9</accession>
<evidence type="ECO:0008006" key="3">
    <source>
        <dbReference type="Google" id="ProtNLM"/>
    </source>
</evidence>
<reference evidence="1 2" key="1">
    <citation type="submission" date="2023-07" db="EMBL/GenBank/DDBJ databases">
        <title>Genomic Encyclopedia of Type Strains, Phase IV (KMG-IV): sequencing the most valuable type-strain genomes for metagenomic binning, comparative biology and taxonomic classification.</title>
        <authorList>
            <person name="Goeker M."/>
        </authorList>
    </citation>
    <scope>NUCLEOTIDE SEQUENCE [LARGE SCALE GENOMIC DNA]</scope>
    <source>
        <strain evidence="1 2">DSM 1277</strain>
    </source>
</reference>
<comment type="caution">
    <text evidence="1">The sequence shown here is derived from an EMBL/GenBank/DDBJ whole genome shotgun (WGS) entry which is preliminary data.</text>
</comment>
<gene>
    <name evidence="1" type="ORF">J2S76_004002</name>
</gene>
<proteinExistence type="predicted"/>
<evidence type="ECO:0000313" key="2">
    <source>
        <dbReference type="Proteomes" id="UP001238467"/>
    </source>
</evidence>
<dbReference type="InterPro" id="IPR009702">
    <property type="entry name" value="DUF1284"/>
</dbReference>